<organism evidence="14 15">
    <name type="scientific">Polyrhizophydium stewartii</name>
    <dbReference type="NCBI Taxonomy" id="2732419"/>
    <lineage>
        <taxon>Eukaryota</taxon>
        <taxon>Fungi</taxon>
        <taxon>Fungi incertae sedis</taxon>
        <taxon>Chytridiomycota</taxon>
        <taxon>Chytridiomycota incertae sedis</taxon>
        <taxon>Chytridiomycetes</taxon>
        <taxon>Rhizophydiales</taxon>
        <taxon>Rhizophydiales incertae sedis</taxon>
        <taxon>Polyrhizophydium</taxon>
    </lineage>
</organism>
<feature type="domain" description="JmjC" evidence="13">
    <location>
        <begin position="231"/>
        <end position="379"/>
    </location>
</feature>
<evidence type="ECO:0000256" key="1">
    <source>
        <dbReference type="ARBA" id="ARBA00001954"/>
    </source>
</evidence>
<dbReference type="InterPro" id="IPR003347">
    <property type="entry name" value="JmjC_dom"/>
</dbReference>
<evidence type="ECO:0000259" key="13">
    <source>
        <dbReference type="PROSITE" id="PS51184"/>
    </source>
</evidence>
<feature type="region of interest" description="Disordered" evidence="12">
    <location>
        <begin position="1"/>
        <end position="33"/>
    </location>
</feature>
<evidence type="ECO:0000256" key="11">
    <source>
        <dbReference type="ARBA" id="ARBA00038068"/>
    </source>
</evidence>
<evidence type="ECO:0000256" key="6">
    <source>
        <dbReference type="ARBA" id="ARBA00023002"/>
    </source>
</evidence>
<dbReference type="SUPFAM" id="SSF51197">
    <property type="entry name" value="Clavaminate synthase-like"/>
    <property type="match status" value="1"/>
</dbReference>
<sequence>MHLELATRGGDSAVDRADAADAPGADGEGGAAVDEQRYRRRIAKAKRAARSELRAEQWSRMRLAELEAEHIARHGGPDMPPGRPADGASNGGTCGDGCACRIECCAGGGRGSSDDDRPHPAGMFWIPPQRDSVPRIDAARVSPAEFVAEWEAPGRPVVIRGVSDEWPASTAWMPEAFVRTYRNQKFKVGQDDEGDKVTLAAKYYMRYALTDPDGARADDSPLYIFDASVFKSAPQLARDYTVPEYFRDDLFRLVGSSRRPPYRWIVMGPARSGTGIHIDPLGTSAWNTLLLGHKRWALFPPGTAKDKIDPKLKDREAVTWFMNVYPKLRAAGEDLGMVEIIQRPGETVFVPGGWAHVVMNLGEAHAAVECDEWFWGHAS</sequence>
<evidence type="ECO:0000313" key="14">
    <source>
        <dbReference type="EMBL" id="KAL2918481.1"/>
    </source>
</evidence>
<evidence type="ECO:0000256" key="3">
    <source>
        <dbReference type="ARBA" id="ARBA00022723"/>
    </source>
</evidence>
<evidence type="ECO:0000256" key="12">
    <source>
        <dbReference type="SAM" id="MobiDB-lite"/>
    </source>
</evidence>
<dbReference type="Proteomes" id="UP001527925">
    <property type="component" value="Unassembled WGS sequence"/>
</dbReference>
<keyword evidence="8" id="KW-0805">Transcription regulation</keyword>
<keyword evidence="15" id="KW-1185">Reference proteome</keyword>
<comment type="cofactor">
    <cofactor evidence="1">
        <name>Fe(2+)</name>
        <dbReference type="ChEBI" id="CHEBI:29033"/>
    </cofactor>
</comment>
<dbReference type="PANTHER" id="PTHR12480">
    <property type="entry name" value="ARGININE DEMETHYLASE AND LYSYL-HYDROXYLASE JMJD"/>
    <property type="match status" value="1"/>
</dbReference>
<evidence type="ECO:0000256" key="2">
    <source>
        <dbReference type="ARBA" id="ARBA00004123"/>
    </source>
</evidence>
<comment type="subcellular location">
    <subcellularLocation>
        <location evidence="2">Nucleus</location>
    </subcellularLocation>
</comment>
<dbReference type="InterPro" id="IPR050910">
    <property type="entry name" value="JMJD6_ArgDemeth/LysHydrox"/>
</dbReference>
<protein>
    <recommendedName>
        <fullName evidence="13">JmjC domain-containing protein</fullName>
    </recommendedName>
</protein>
<dbReference type="EMBL" id="JADGIZ020000006">
    <property type="protein sequence ID" value="KAL2918481.1"/>
    <property type="molecule type" value="Genomic_DNA"/>
</dbReference>
<evidence type="ECO:0000256" key="10">
    <source>
        <dbReference type="ARBA" id="ARBA00023242"/>
    </source>
</evidence>
<evidence type="ECO:0000256" key="8">
    <source>
        <dbReference type="ARBA" id="ARBA00023015"/>
    </source>
</evidence>
<keyword evidence="6" id="KW-0560">Oxidoreductase</keyword>
<evidence type="ECO:0000256" key="7">
    <source>
        <dbReference type="ARBA" id="ARBA00023004"/>
    </source>
</evidence>
<dbReference type="PANTHER" id="PTHR12480:SF32">
    <property type="entry name" value="BIFUNCTIONAL ARGININE DEMETHYLASE AND LYSYL-HYDROXYLASE JMJD6"/>
    <property type="match status" value="1"/>
</dbReference>
<gene>
    <name evidence="14" type="ORF">HK105_201882</name>
</gene>
<keyword evidence="3" id="KW-0479">Metal-binding</keyword>
<keyword evidence="7" id="KW-0408">Iron</keyword>
<accession>A0ABR4NGA4</accession>
<keyword evidence="5" id="KW-0223">Dioxygenase</keyword>
<keyword evidence="10" id="KW-0539">Nucleus</keyword>
<comment type="similarity">
    <text evidence="11">Belongs to the JMJD6 family.</text>
</comment>
<proteinExistence type="inferred from homology"/>
<dbReference type="PROSITE" id="PS51184">
    <property type="entry name" value="JMJC"/>
    <property type="match status" value="1"/>
</dbReference>
<keyword evidence="4" id="KW-0156">Chromatin regulator</keyword>
<evidence type="ECO:0000256" key="4">
    <source>
        <dbReference type="ARBA" id="ARBA00022853"/>
    </source>
</evidence>
<evidence type="ECO:0000256" key="5">
    <source>
        <dbReference type="ARBA" id="ARBA00022964"/>
    </source>
</evidence>
<dbReference type="Gene3D" id="2.60.120.650">
    <property type="entry name" value="Cupin"/>
    <property type="match status" value="1"/>
</dbReference>
<name>A0ABR4NGA4_9FUNG</name>
<evidence type="ECO:0000256" key="9">
    <source>
        <dbReference type="ARBA" id="ARBA00023163"/>
    </source>
</evidence>
<keyword evidence="9" id="KW-0804">Transcription</keyword>
<dbReference type="Pfam" id="PF02373">
    <property type="entry name" value="JmjC"/>
    <property type="match status" value="1"/>
</dbReference>
<dbReference type="SMART" id="SM00558">
    <property type="entry name" value="JmjC"/>
    <property type="match status" value="1"/>
</dbReference>
<evidence type="ECO:0000313" key="15">
    <source>
        <dbReference type="Proteomes" id="UP001527925"/>
    </source>
</evidence>
<comment type="caution">
    <text evidence="14">The sequence shown here is derived from an EMBL/GenBank/DDBJ whole genome shotgun (WGS) entry which is preliminary data.</text>
</comment>
<reference evidence="14 15" key="1">
    <citation type="submission" date="2023-09" db="EMBL/GenBank/DDBJ databases">
        <title>Pangenome analysis of Batrachochytrium dendrobatidis and related Chytrids.</title>
        <authorList>
            <person name="Yacoub M.N."/>
            <person name="Stajich J.E."/>
            <person name="James T.Y."/>
        </authorList>
    </citation>
    <scope>NUCLEOTIDE SEQUENCE [LARGE SCALE GENOMIC DNA]</scope>
    <source>
        <strain evidence="14 15">JEL0888</strain>
    </source>
</reference>